<reference evidence="4" key="1">
    <citation type="submission" date="2016-05" db="EMBL/GenBank/DDBJ databases">
        <title>Comparative genomics of biotechnologically important yeasts.</title>
        <authorList>
            <consortium name="DOE Joint Genome Institute"/>
            <person name="Riley R."/>
            <person name="Haridas S."/>
            <person name="Wolfe K.H."/>
            <person name="Lopes M.R."/>
            <person name="Hittinger C.T."/>
            <person name="Goker M."/>
            <person name="Salamov A."/>
            <person name="Wisecaver J."/>
            <person name="Long T.M."/>
            <person name="Aerts A.L."/>
            <person name="Barry K."/>
            <person name="Choi C."/>
            <person name="Clum A."/>
            <person name="Coughlan A.Y."/>
            <person name="Deshpande S."/>
            <person name="Douglass A.P."/>
            <person name="Hanson S.J."/>
            <person name="Klenk H.-P."/>
            <person name="Labutti K."/>
            <person name="Lapidus A."/>
            <person name="Lindquist E."/>
            <person name="Lipzen A."/>
            <person name="Meier-Kolthoff J.P."/>
            <person name="Ohm R.A."/>
            <person name="Otillar R.P."/>
            <person name="Pangilinan J."/>
            <person name="Peng Y."/>
            <person name="Rokas A."/>
            <person name="Rosa C.A."/>
            <person name="Scheuner C."/>
            <person name="Sibirny A.A."/>
            <person name="Slot J.C."/>
            <person name="Stielow J.B."/>
            <person name="Sun H."/>
            <person name="Kurtzman C.P."/>
            <person name="Blackwell M."/>
            <person name="Grigoriev I.V."/>
            <person name="Jeffries T.W."/>
        </authorList>
    </citation>
    <scope>NUCLEOTIDE SEQUENCE [LARGE SCALE GENOMIC DNA]</scope>
    <source>
        <strain evidence="4">NRRL Y-17324</strain>
    </source>
</reference>
<feature type="transmembrane region" description="Helical" evidence="2">
    <location>
        <begin position="54"/>
        <end position="73"/>
    </location>
</feature>
<organism evidence="3 4">
    <name type="scientific">Suhomyces tanzawaensis NRRL Y-17324</name>
    <dbReference type="NCBI Taxonomy" id="984487"/>
    <lineage>
        <taxon>Eukaryota</taxon>
        <taxon>Fungi</taxon>
        <taxon>Dikarya</taxon>
        <taxon>Ascomycota</taxon>
        <taxon>Saccharomycotina</taxon>
        <taxon>Pichiomycetes</taxon>
        <taxon>Debaryomycetaceae</taxon>
        <taxon>Suhomyces</taxon>
    </lineage>
</organism>
<sequence>MLPATRTVARRALRPPAPPRRVPQLHITRLYSQYNYHHQYQAPNQPRHSWLPRILASLVVLSAIGGYSFYMFWPHHTFPSSVAKILRKGLWAESDKGENDYQLALKHYLEALDECNNVGVDKLSDEYTGIQLKVGEMFERLNMLQDAAFVYNEIGTLYLTVLTAPADSPQHKRIRDRDHRRHLIQKDLRIAIKLVELNRNDPNLSKAILLTHLIIAQDEVNRQLKANGSPAGATPPNDYRATVENDSIVLTNNGVTTTIKKTPEVWEPFADEFFNAMDLLGAICIQIGDLAMASRVKISMTEAMLLADAEPHKILMSQCNLGSLLYLQADEFEAQEVALRRKFAESAGLQYEQVKTEDLLGQNKQAQEVLEQGVSDEEKILYANTISSKNKCIQLATKSFESVLDFARGLPVDVANSNGNINQTVALATYGLGVVHLHLAEYEKAERLLRESRVRSKSCGYDELIGEIERELGKLFKEKKNLKEGKEGKDKGPIQMDIHLKK</sequence>
<accession>A0A1E4SKA9</accession>
<evidence type="ECO:0000313" key="4">
    <source>
        <dbReference type="Proteomes" id="UP000094285"/>
    </source>
</evidence>
<dbReference type="EMBL" id="KV453911">
    <property type="protein sequence ID" value="ODV79941.1"/>
    <property type="molecule type" value="Genomic_DNA"/>
</dbReference>
<dbReference type="RefSeq" id="XP_020065063.1">
    <property type="nucleotide sequence ID" value="XM_020209866.1"/>
</dbReference>
<keyword evidence="2" id="KW-1133">Transmembrane helix</keyword>
<evidence type="ECO:0000256" key="2">
    <source>
        <dbReference type="SAM" id="Phobius"/>
    </source>
</evidence>
<dbReference type="Gene3D" id="1.25.40.10">
    <property type="entry name" value="Tetratricopeptide repeat domain"/>
    <property type="match status" value="1"/>
</dbReference>
<dbReference type="CDD" id="cd24145">
    <property type="entry name" value="Mgr3-like"/>
    <property type="match status" value="1"/>
</dbReference>
<dbReference type="PANTHER" id="PTHR28142">
    <property type="entry name" value="MITOCHONDRIAL INNER MEMBRANE I-AAA PROTEASE SUPERCOMPLEX SUBUNIT MGR3-RELATED"/>
    <property type="match status" value="1"/>
</dbReference>
<dbReference type="SUPFAM" id="SSF48452">
    <property type="entry name" value="TPR-like"/>
    <property type="match status" value="1"/>
</dbReference>
<dbReference type="InterPro" id="IPR040201">
    <property type="entry name" value="Mrg3-like"/>
</dbReference>
<keyword evidence="4" id="KW-1185">Reference proteome</keyword>
<feature type="region of interest" description="Disordered" evidence="1">
    <location>
        <begin position="482"/>
        <end position="502"/>
    </location>
</feature>
<keyword evidence="2" id="KW-0472">Membrane</keyword>
<dbReference type="AlphaFoldDB" id="A0A1E4SKA9"/>
<dbReference type="Proteomes" id="UP000094285">
    <property type="component" value="Unassembled WGS sequence"/>
</dbReference>
<dbReference type="GO" id="GO:0051787">
    <property type="term" value="F:misfolded protein binding"/>
    <property type="evidence" value="ECO:0007669"/>
    <property type="project" value="TreeGrafter"/>
</dbReference>
<name>A0A1E4SKA9_9ASCO</name>
<protein>
    <recommendedName>
        <fullName evidence="5">TPR-like protein</fullName>
    </recommendedName>
</protein>
<evidence type="ECO:0000313" key="3">
    <source>
        <dbReference type="EMBL" id="ODV79941.1"/>
    </source>
</evidence>
<dbReference type="GO" id="GO:0031942">
    <property type="term" value="C:i-AAA complex"/>
    <property type="evidence" value="ECO:0007669"/>
    <property type="project" value="TreeGrafter"/>
</dbReference>
<proteinExistence type="predicted"/>
<gene>
    <name evidence="3" type="ORF">CANTADRAFT_50751</name>
</gene>
<dbReference type="GeneID" id="30984002"/>
<dbReference type="OrthoDB" id="10050400at2759"/>
<dbReference type="InterPro" id="IPR011990">
    <property type="entry name" value="TPR-like_helical_dom_sf"/>
</dbReference>
<dbReference type="PANTHER" id="PTHR28142:SF1">
    <property type="entry name" value="MITOCHONDRIAL INNER MEMBRANE I-AAA PROTEASE SUPERCOMPLEX SUBUNIT MGR3-RELATED"/>
    <property type="match status" value="1"/>
</dbReference>
<keyword evidence="2" id="KW-0812">Transmembrane</keyword>
<dbReference type="GO" id="GO:0006515">
    <property type="term" value="P:protein quality control for misfolded or incompletely synthesized proteins"/>
    <property type="evidence" value="ECO:0007669"/>
    <property type="project" value="TreeGrafter"/>
</dbReference>
<evidence type="ECO:0000256" key="1">
    <source>
        <dbReference type="SAM" id="MobiDB-lite"/>
    </source>
</evidence>
<evidence type="ECO:0008006" key="5">
    <source>
        <dbReference type="Google" id="ProtNLM"/>
    </source>
</evidence>
<feature type="compositionally biased region" description="Basic and acidic residues" evidence="1">
    <location>
        <begin position="482"/>
        <end position="492"/>
    </location>
</feature>
<dbReference type="STRING" id="984487.A0A1E4SKA9"/>